<evidence type="ECO:0000259" key="11">
    <source>
        <dbReference type="Pfam" id="PF05746"/>
    </source>
</evidence>
<dbReference type="EC" id="6.1.1.14" evidence="10"/>
<dbReference type="InterPro" id="IPR015944">
    <property type="entry name" value="Gly-tRNA-synth_bsu"/>
</dbReference>
<evidence type="ECO:0000256" key="10">
    <source>
        <dbReference type="HAMAP-Rule" id="MF_00255"/>
    </source>
</evidence>
<name>A0A939BRP2_9BACL</name>
<evidence type="ECO:0000313" key="13">
    <source>
        <dbReference type="Proteomes" id="UP000717624"/>
    </source>
</evidence>
<dbReference type="AlphaFoldDB" id="A0A939BRP2"/>
<evidence type="ECO:0000256" key="6">
    <source>
        <dbReference type="ARBA" id="ARBA00022840"/>
    </source>
</evidence>
<dbReference type="InterPro" id="IPR008909">
    <property type="entry name" value="DALR_anticod-bd"/>
</dbReference>
<keyword evidence="3 10" id="KW-0963">Cytoplasm</keyword>
<evidence type="ECO:0000256" key="9">
    <source>
        <dbReference type="ARBA" id="ARBA00047937"/>
    </source>
</evidence>
<dbReference type="PRINTS" id="PR01045">
    <property type="entry name" value="TRNASYNTHGB"/>
</dbReference>
<comment type="subcellular location">
    <subcellularLocation>
        <location evidence="1 10">Cytoplasm</location>
    </subcellularLocation>
</comment>
<keyword evidence="6 10" id="KW-0067">ATP-binding</keyword>
<dbReference type="NCBIfam" id="TIGR00211">
    <property type="entry name" value="glyS"/>
    <property type="match status" value="1"/>
</dbReference>
<evidence type="ECO:0000256" key="8">
    <source>
        <dbReference type="ARBA" id="ARBA00023146"/>
    </source>
</evidence>
<evidence type="ECO:0000256" key="7">
    <source>
        <dbReference type="ARBA" id="ARBA00022917"/>
    </source>
</evidence>
<keyword evidence="8 10" id="KW-0030">Aminoacyl-tRNA synthetase</keyword>
<organism evidence="12 13">
    <name type="scientific">Brevibacillus fulvus</name>
    <dbReference type="NCBI Taxonomy" id="1125967"/>
    <lineage>
        <taxon>Bacteria</taxon>
        <taxon>Bacillati</taxon>
        <taxon>Bacillota</taxon>
        <taxon>Bacilli</taxon>
        <taxon>Bacillales</taxon>
        <taxon>Paenibacillaceae</taxon>
        <taxon>Brevibacillus</taxon>
    </lineage>
</organism>
<dbReference type="GO" id="GO:0006420">
    <property type="term" value="P:arginyl-tRNA aminoacylation"/>
    <property type="evidence" value="ECO:0007669"/>
    <property type="project" value="InterPro"/>
</dbReference>
<gene>
    <name evidence="10" type="primary">glyS</name>
    <name evidence="12" type="ORF">JOD01_001448</name>
</gene>
<dbReference type="EMBL" id="JAFBEB010000004">
    <property type="protein sequence ID" value="MBM7589847.1"/>
    <property type="molecule type" value="Genomic_DNA"/>
</dbReference>
<evidence type="ECO:0000256" key="4">
    <source>
        <dbReference type="ARBA" id="ARBA00022598"/>
    </source>
</evidence>
<evidence type="ECO:0000313" key="12">
    <source>
        <dbReference type="EMBL" id="MBM7589847.1"/>
    </source>
</evidence>
<dbReference type="Proteomes" id="UP000717624">
    <property type="component" value="Unassembled WGS sequence"/>
</dbReference>
<comment type="caution">
    <text evidence="12">The sequence shown here is derived from an EMBL/GenBank/DDBJ whole genome shotgun (WGS) entry which is preliminary data.</text>
</comment>
<dbReference type="RefSeq" id="WP_204517575.1">
    <property type="nucleotide sequence ID" value="NZ_BAABIN010000007.1"/>
</dbReference>
<keyword evidence="4 10" id="KW-0436">Ligase</keyword>
<proteinExistence type="inferred from homology"/>
<dbReference type="SUPFAM" id="SSF109604">
    <property type="entry name" value="HD-domain/PDEase-like"/>
    <property type="match status" value="1"/>
</dbReference>
<keyword evidence="13" id="KW-1185">Reference proteome</keyword>
<dbReference type="GO" id="GO:0004820">
    <property type="term" value="F:glycine-tRNA ligase activity"/>
    <property type="evidence" value="ECO:0007669"/>
    <property type="project" value="UniProtKB-UniRule"/>
</dbReference>
<dbReference type="Pfam" id="PF05746">
    <property type="entry name" value="DALR_1"/>
    <property type="match status" value="1"/>
</dbReference>
<evidence type="ECO:0000256" key="3">
    <source>
        <dbReference type="ARBA" id="ARBA00022490"/>
    </source>
</evidence>
<dbReference type="InterPro" id="IPR006194">
    <property type="entry name" value="Gly-tRNA-synth_heterodimer"/>
</dbReference>
<reference evidence="12" key="1">
    <citation type="submission" date="2021-01" db="EMBL/GenBank/DDBJ databases">
        <title>Genomic Encyclopedia of Type Strains, Phase IV (KMG-IV): sequencing the most valuable type-strain genomes for metagenomic binning, comparative biology and taxonomic classification.</title>
        <authorList>
            <person name="Goeker M."/>
        </authorList>
    </citation>
    <scope>NUCLEOTIDE SEQUENCE</scope>
    <source>
        <strain evidence="12">DSM 25523</strain>
    </source>
</reference>
<dbReference type="PROSITE" id="PS50861">
    <property type="entry name" value="AA_TRNA_LIGASE_II_GLYAB"/>
    <property type="match status" value="1"/>
</dbReference>
<comment type="catalytic activity">
    <reaction evidence="9 10">
        <text>tRNA(Gly) + glycine + ATP = glycyl-tRNA(Gly) + AMP + diphosphate</text>
        <dbReference type="Rhea" id="RHEA:16013"/>
        <dbReference type="Rhea" id="RHEA-COMP:9664"/>
        <dbReference type="Rhea" id="RHEA-COMP:9683"/>
        <dbReference type="ChEBI" id="CHEBI:30616"/>
        <dbReference type="ChEBI" id="CHEBI:33019"/>
        <dbReference type="ChEBI" id="CHEBI:57305"/>
        <dbReference type="ChEBI" id="CHEBI:78442"/>
        <dbReference type="ChEBI" id="CHEBI:78522"/>
        <dbReference type="ChEBI" id="CHEBI:456215"/>
        <dbReference type="EC" id="6.1.1.14"/>
    </reaction>
</comment>
<accession>A0A939BRP2</accession>
<dbReference type="PANTHER" id="PTHR30075:SF2">
    <property type="entry name" value="GLYCINE--TRNA LIGASE, CHLOROPLASTIC_MITOCHONDRIAL 2"/>
    <property type="match status" value="1"/>
</dbReference>
<dbReference type="GO" id="GO:0004814">
    <property type="term" value="F:arginine-tRNA ligase activity"/>
    <property type="evidence" value="ECO:0007669"/>
    <property type="project" value="InterPro"/>
</dbReference>
<dbReference type="Pfam" id="PF02092">
    <property type="entry name" value="tRNA_synt_2f"/>
    <property type="match status" value="1"/>
</dbReference>
<feature type="domain" description="DALR anticodon binding" evidence="11">
    <location>
        <begin position="588"/>
        <end position="678"/>
    </location>
</feature>
<evidence type="ECO:0000256" key="5">
    <source>
        <dbReference type="ARBA" id="ARBA00022741"/>
    </source>
</evidence>
<dbReference type="PANTHER" id="PTHR30075">
    <property type="entry name" value="GLYCYL-TRNA SYNTHETASE"/>
    <property type="match status" value="1"/>
</dbReference>
<dbReference type="GO" id="GO:0005829">
    <property type="term" value="C:cytosol"/>
    <property type="evidence" value="ECO:0007669"/>
    <property type="project" value="TreeGrafter"/>
</dbReference>
<dbReference type="GO" id="GO:0005524">
    <property type="term" value="F:ATP binding"/>
    <property type="evidence" value="ECO:0007669"/>
    <property type="project" value="UniProtKB-UniRule"/>
</dbReference>
<dbReference type="HAMAP" id="MF_00255">
    <property type="entry name" value="Gly_tRNA_synth_beta"/>
    <property type="match status" value="1"/>
</dbReference>
<comment type="subunit">
    <text evidence="10">Tetramer of two alpha and two beta subunits.</text>
</comment>
<evidence type="ECO:0000256" key="2">
    <source>
        <dbReference type="ARBA" id="ARBA00008226"/>
    </source>
</evidence>
<protein>
    <recommendedName>
        <fullName evidence="10">Glycine--tRNA ligase beta subunit</fullName>
        <ecNumber evidence="10">6.1.1.14</ecNumber>
    </recommendedName>
    <alternativeName>
        <fullName evidence="10">Glycyl-tRNA synthetase beta subunit</fullName>
        <shortName evidence="10">GlyRS</shortName>
    </alternativeName>
</protein>
<keyword evidence="7 10" id="KW-0648">Protein biosynthesis</keyword>
<keyword evidence="5 10" id="KW-0547">Nucleotide-binding</keyword>
<dbReference type="GO" id="GO:0006426">
    <property type="term" value="P:glycyl-tRNA aminoacylation"/>
    <property type="evidence" value="ECO:0007669"/>
    <property type="project" value="UniProtKB-UniRule"/>
</dbReference>
<sequence length="692" mass="78855">MSKRDLLLEVGLEEMPARFVANATAQFQEKVEKWLQAERLQYERIQSYETPRRFALIVAGLAEKQADRDEEAKGPAKKIAQDETGAWTKAALGFARSNGVEPEELYLKEVNGVEYVFARKREAGKETVQLLPALNEVITGMNFPKNMRWGAHELRYARPIRWLVALFGSAVIDLEVAGVKAGRITRGHRFLGQEVAIETPDQYEQKLAEQFVIADPQKRQAEIVKQLRELADEKGWHIPVDEGLLDEVVHLVEYPTVLFGSFDPAFLSIPREVLITSMREHQRYFPVEDKAGQLLNHFVTVRNGNAHALENVAKGNEKVLRARLSDARFFYEEDQKLSIEHCLKRLESIVFHEELGTIGDKVRRIRRNAGEIAKLLAYGPQEQQTIDRIAEIAKFDLVTNMVGEFPELQGIMGEDYARKAGESESVARGVSQHYLPRFAGDDLPDSAEAAIVSIADKLDTIAGCFLIGIIPTGSQDPYGLRRMATGVIHILHQRGWNVSLEQLWQIAIGSYQEKGVGKRSAEEVKHDLAEFFILRLRTLLQEEEIRYDLIDAVLATDIHFVPNLVARAKALAIAVQAEEFKWTVEQFNRVYNLAQKADSDQVAQDRLVEASEQQLYEAYRRVTQEVEPLWQQGEFPAVLEKLAELREPIQRFFDQVMVMAEDEQIRRNRLAMLRMIANRIYAFADFTKIVFA</sequence>
<evidence type="ECO:0000256" key="1">
    <source>
        <dbReference type="ARBA" id="ARBA00004496"/>
    </source>
</evidence>
<comment type="similarity">
    <text evidence="2 10">Belongs to the class-II aminoacyl-tRNA synthetase family.</text>
</comment>